<protein>
    <submittedName>
        <fullName evidence="2">Uncharacterized protein</fullName>
    </submittedName>
</protein>
<feature type="compositionally biased region" description="Basic and acidic residues" evidence="1">
    <location>
        <begin position="1"/>
        <end position="19"/>
    </location>
</feature>
<name>A0A1I4Q678_9BACI</name>
<evidence type="ECO:0000256" key="1">
    <source>
        <dbReference type="SAM" id="MobiDB-lite"/>
    </source>
</evidence>
<feature type="region of interest" description="Disordered" evidence="1">
    <location>
        <begin position="1"/>
        <end position="45"/>
    </location>
</feature>
<organism evidence="2 3">
    <name type="scientific">Salibacterium qingdaonense</name>
    <dbReference type="NCBI Taxonomy" id="266892"/>
    <lineage>
        <taxon>Bacteria</taxon>
        <taxon>Bacillati</taxon>
        <taxon>Bacillota</taxon>
        <taxon>Bacilli</taxon>
        <taxon>Bacillales</taxon>
        <taxon>Bacillaceae</taxon>
    </lineage>
</organism>
<reference evidence="2 3" key="1">
    <citation type="submission" date="2016-10" db="EMBL/GenBank/DDBJ databases">
        <authorList>
            <person name="de Groot N.N."/>
        </authorList>
    </citation>
    <scope>NUCLEOTIDE SEQUENCE [LARGE SCALE GENOMIC DNA]</scope>
    <source>
        <strain evidence="2 3">CGMCC 1.6134</strain>
    </source>
</reference>
<dbReference type="RefSeq" id="WP_177195605.1">
    <property type="nucleotide sequence ID" value="NZ_FOTY01000037.1"/>
</dbReference>
<dbReference type="AlphaFoldDB" id="A0A1I4Q678"/>
<keyword evidence="3" id="KW-1185">Reference proteome</keyword>
<evidence type="ECO:0000313" key="2">
    <source>
        <dbReference type="EMBL" id="SFM35572.1"/>
    </source>
</evidence>
<dbReference type="EMBL" id="FOTY01000037">
    <property type="protein sequence ID" value="SFM35572.1"/>
    <property type="molecule type" value="Genomic_DNA"/>
</dbReference>
<sequence length="45" mass="5036">MADPDYRMERKKGDTKSEQCSKTVSNDSFRTPTSGKQIPKGGENE</sequence>
<gene>
    <name evidence="2" type="ORF">SAMN04488054_13724</name>
</gene>
<dbReference type="Proteomes" id="UP000199668">
    <property type="component" value="Unassembled WGS sequence"/>
</dbReference>
<feature type="compositionally biased region" description="Polar residues" evidence="1">
    <location>
        <begin position="20"/>
        <end position="36"/>
    </location>
</feature>
<accession>A0A1I4Q678</accession>
<proteinExistence type="predicted"/>
<evidence type="ECO:0000313" key="3">
    <source>
        <dbReference type="Proteomes" id="UP000199668"/>
    </source>
</evidence>